<dbReference type="OrthoDB" id="4510608at2759"/>
<evidence type="ECO:0000313" key="4">
    <source>
        <dbReference type="Proteomes" id="UP000234275"/>
    </source>
</evidence>
<evidence type="ECO:0000313" key="3">
    <source>
        <dbReference type="EMBL" id="PLB48768.1"/>
    </source>
</evidence>
<organism evidence="3 4">
    <name type="scientific">Aspergillus steynii IBT 23096</name>
    <dbReference type="NCBI Taxonomy" id="1392250"/>
    <lineage>
        <taxon>Eukaryota</taxon>
        <taxon>Fungi</taxon>
        <taxon>Dikarya</taxon>
        <taxon>Ascomycota</taxon>
        <taxon>Pezizomycotina</taxon>
        <taxon>Eurotiomycetes</taxon>
        <taxon>Eurotiomycetidae</taxon>
        <taxon>Eurotiales</taxon>
        <taxon>Aspergillaceae</taxon>
        <taxon>Aspergillus</taxon>
        <taxon>Aspergillus subgen. Circumdati</taxon>
    </lineage>
</organism>
<dbReference type="VEuPathDB" id="FungiDB:P170DRAFT_464398"/>
<dbReference type="Proteomes" id="UP000234275">
    <property type="component" value="Unassembled WGS sequence"/>
</dbReference>
<feature type="chain" id="PRO_5014117081" description="DUF7492 domain-containing protein" evidence="1">
    <location>
        <begin position="22"/>
        <end position="231"/>
    </location>
</feature>
<dbReference type="AlphaFoldDB" id="A0A2I2G7D5"/>
<name>A0A2I2G7D5_9EURO</name>
<proteinExistence type="predicted"/>
<dbReference type="GeneID" id="36559940"/>
<feature type="non-terminal residue" evidence="3">
    <location>
        <position position="231"/>
    </location>
</feature>
<dbReference type="InterPro" id="IPR055915">
    <property type="entry name" value="DUF7492"/>
</dbReference>
<reference evidence="3 4" key="1">
    <citation type="submission" date="2016-12" db="EMBL/GenBank/DDBJ databases">
        <title>The genomes of Aspergillus section Nigri reveals drivers in fungal speciation.</title>
        <authorList>
            <consortium name="DOE Joint Genome Institute"/>
            <person name="Vesth T.C."/>
            <person name="Nybo J."/>
            <person name="Theobald S."/>
            <person name="Brandl J."/>
            <person name="Frisvad J.C."/>
            <person name="Nielsen K.F."/>
            <person name="Lyhne E.K."/>
            <person name="Kogle M.E."/>
            <person name="Kuo A."/>
            <person name="Riley R."/>
            <person name="Clum A."/>
            <person name="Nolan M."/>
            <person name="Lipzen A."/>
            <person name="Salamov A."/>
            <person name="Henrissat B."/>
            <person name="Wiebenga A."/>
            <person name="De Vries R.P."/>
            <person name="Grigoriev I.V."/>
            <person name="Mortensen U.H."/>
            <person name="Andersen M.R."/>
            <person name="Baker S.E."/>
        </authorList>
    </citation>
    <scope>NUCLEOTIDE SEQUENCE [LARGE SCALE GENOMIC DNA]</scope>
    <source>
        <strain evidence="3 4">IBT 23096</strain>
    </source>
</reference>
<keyword evidence="1" id="KW-0732">Signal</keyword>
<evidence type="ECO:0000256" key="1">
    <source>
        <dbReference type="SAM" id="SignalP"/>
    </source>
</evidence>
<feature type="signal peptide" evidence="1">
    <location>
        <begin position="1"/>
        <end position="21"/>
    </location>
</feature>
<accession>A0A2I2G7D5</accession>
<dbReference type="RefSeq" id="XP_024704070.1">
    <property type="nucleotide sequence ID" value="XM_024852242.1"/>
</dbReference>
<dbReference type="Pfam" id="PF24320">
    <property type="entry name" value="DUF7492"/>
    <property type="match status" value="1"/>
</dbReference>
<evidence type="ECO:0000259" key="2">
    <source>
        <dbReference type="Pfam" id="PF24320"/>
    </source>
</evidence>
<comment type="caution">
    <text evidence="3">The sequence shown here is derived from an EMBL/GenBank/DDBJ whole genome shotgun (WGS) entry which is preliminary data.</text>
</comment>
<feature type="domain" description="DUF7492" evidence="2">
    <location>
        <begin position="157"/>
        <end position="213"/>
    </location>
</feature>
<keyword evidence="4" id="KW-1185">Reference proteome</keyword>
<sequence>MNYSTCRRLLSSWVIILLVHCVPGSSLKIRGLQLFNDETGIFSGPLGFPRNFSSEWINAESYSFIDTEPMSFFCSTSQRLPYQQTSWPRLKATPGSTICPHYALDTLSTRDRVDRGVISWYGSSYTNLTDLKSLSDVINIPEAGTGQELAMHSYPSLVHSACPTPFRIPKDLKISSIYTIYWLWNTTKLMETGFQIYTTCIDIEITSDLSTERPRAEEEPLISLTLTSIHF</sequence>
<dbReference type="EMBL" id="MSFO01000004">
    <property type="protein sequence ID" value="PLB48768.1"/>
    <property type="molecule type" value="Genomic_DNA"/>
</dbReference>
<gene>
    <name evidence="3" type="ORF">P170DRAFT_464398</name>
</gene>
<protein>
    <recommendedName>
        <fullName evidence="2">DUF7492 domain-containing protein</fullName>
    </recommendedName>
</protein>